<organism evidence="1">
    <name type="scientific">Acidicaldus sp</name>
    <dbReference type="NCBI Taxonomy" id="1872105"/>
    <lineage>
        <taxon>Bacteria</taxon>
        <taxon>Pseudomonadati</taxon>
        <taxon>Pseudomonadota</taxon>
        <taxon>Alphaproteobacteria</taxon>
        <taxon>Acetobacterales</taxon>
        <taxon>Acetobacteraceae</taxon>
        <taxon>Acidicaldus</taxon>
    </lineage>
</organism>
<gene>
    <name evidence="1" type="ORF">ENY07_10805</name>
</gene>
<dbReference type="EMBL" id="DTQM01000206">
    <property type="protein sequence ID" value="HGC43693.1"/>
    <property type="molecule type" value="Genomic_DNA"/>
</dbReference>
<proteinExistence type="predicted"/>
<dbReference type="InterPro" id="IPR024508">
    <property type="entry name" value="DUF3226"/>
</dbReference>
<protein>
    <submittedName>
        <fullName evidence="1">Uncharacterized protein</fullName>
    </submittedName>
</protein>
<accession>A0A8J4M738</accession>
<reference evidence="1" key="1">
    <citation type="journal article" date="2020" name="mSystems">
        <title>Genome- and Community-Level Interaction Insights into Carbon Utilization and Element Cycling Functions of Hydrothermarchaeota in Hydrothermal Sediment.</title>
        <authorList>
            <person name="Zhou Z."/>
            <person name="Liu Y."/>
            <person name="Xu W."/>
            <person name="Pan J."/>
            <person name="Luo Z.H."/>
            <person name="Li M."/>
        </authorList>
    </citation>
    <scope>NUCLEOTIDE SEQUENCE</scope>
    <source>
        <strain evidence="1">SpSt-997</strain>
    </source>
</reference>
<dbReference type="AlphaFoldDB" id="A0A8J4M738"/>
<name>A0A8J4M738_9PROT</name>
<sequence length="233" mass="26636">MSNPKQLIVEGDDDLSVISNLAEKNIDNFKNDRNYLVEIKSGGSVKKILDKKFIRIELRQADLETIGFVLDADEKPRLRWESFRDLLREHYPKIPNDLPNEGLIITAEGKPRLGFWLMPDCQSAGMLENFLHCLVPGHEKDRLWQYAKATAEAAKKTHGAPYKDVHLAKAEIHTWLAWQREPGKRFGAALAARILDPDAKTEQPFLKWFKKLFDLPKAARSARPEAQRRRGGA</sequence>
<evidence type="ECO:0000313" key="1">
    <source>
        <dbReference type="EMBL" id="HGC43693.1"/>
    </source>
</evidence>
<comment type="caution">
    <text evidence="1">The sequence shown here is derived from an EMBL/GenBank/DDBJ whole genome shotgun (WGS) entry which is preliminary data.</text>
</comment>
<dbReference type="Pfam" id="PF11536">
    <property type="entry name" value="DUF3226"/>
    <property type="match status" value="1"/>
</dbReference>